<proteinExistence type="inferred from homology"/>
<dbReference type="GO" id="GO:0005886">
    <property type="term" value="C:plasma membrane"/>
    <property type="evidence" value="ECO:0007669"/>
    <property type="project" value="TreeGrafter"/>
</dbReference>
<evidence type="ECO:0000256" key="7">
    <source>
        <dbReference type="SAM" id="Phobius"/>
    </source>
</evidence>
<dbReference type="InterPro" id="IPR047347">
    <property type="entry name" value="YvaQ-like_sensor"/>
</dbReference>
<evidence type="ECO:0000259" key="9">
    <source>
        <dbReference type="PROSITE" id="PS50885"/>
    </source>
</evidence>
<organism evidence="10 11">
    <name type="scientific">Pantoea allii</name>
    <dbReference type="NCBI Taxonomy" id="574096"/>
    <lineage>
        <taxon>Bacteria</taxon>
        <taxon>Pseudomonadati</taxon>
        <taxon>Pseudomonadota</taxon>
        <taxon>Gammaproteobacteria</taxon>
        <taxon>Enterobacterales</taxon>
        <taxon>Erwiniaceae</taxon>
        <taxon>Pantoea</taxon>
    </lineage>
</organism>
<gene>
    <name evidence="10" type="ORF">C7431_110150</name>
</gene>
<dbReference type="GO" id="GO:0004888">
    <property type="term" value="F:transmembrane signaling receptor activity"/>
    <property type="evidence" value="ECO:0007669"/>
    <property type="project" value="InterPro"/>
</dbReference>
<keyword evidence="2" id="KW-0488">Methylation</keyword>
<dbReference type="PRINTS" id="PR00260">
    <property type="entry name" value="CHEMTRNSDUCR"/>
</dbReference>
<keyword evidence="7" id="KW-1133">Transmembrane helix</keyword>
<comment type="caution">
    <text evidence="10">The sequence shown here is derived from an EMBL/GenBank/DDBJ whole genome shotgun (WGS) entry which is preliminary data.</text>
</comment>
<dbReference type="CDD" id="cd19411">
    <property type="entry name" value="MCP2201-like_sensor"/>
    <property type="match status" value="1"/>
</dbReference>
<dbReference type="Proteomes" id="UP000245981">
    <property type="component" value="Unassembled WGS sequence"/>
</dbReference>
<dbReference type="SMART" id="SM00283">
    <property type="entry name" value="MA"/>
    <property type="match status" value="1"/>
</dbReference>
<dbReference type="EMBL" id="QGHF01000010">
    <property type="protein sequence ID" value="PWK94654.1"/>
    <property type="molecule type" value="Genomic_DNA"/>
</dbReference>
<feature type="domain" description="HAMP" evidence="9">
    <location>
        <begin position="222"/>
        <end position="265"/>
    </location>
</feature>
<feature type="transmembrane region" description="Helical" evidence="7">
    <location>
        <begin position="188"/>
        <end position="209"/>
    </location>
</feature>
<evidence type="ECO:0000256" key="1">
    <source>
        <dbReference type="ARBA" id="ARBA00004370"/>
    </source>
</evidence>
<dbReference type="PROSITE" id="PS50885">
    <property type="entry name" value="HAMP"/>
    <property type="match status" value="1"/>
</dbReference>
<evidence type="ECO:0000256" key="2">
    <source>
        <dbReference type="ARBA" id="ARBA00022481"/>
    </source>
</evidence>
<keyword evidence="7" id="KW-0812">Transmembrane</keyword>
<dbReference type="OrthoDB" id="2489132at2"/>
<evidence type="ECO:0000256" key="5">
    <source>
        <dbReference type="ARBA" id="ARBA00029447"/>
    </source>
</evidence>
<dbReference type="RefSeq" id="WP_109718054.1">
    <property type="nucleotide sequence ID" value="NZ_QGHF01000010.1"/>
</dbReference>
<dbReference type="InterPro" id="IPR051310">
    <property type="entry name" value="MCP_chemotaxis"/>
</dbReference>
<evidence type="ECO:0000256" key="4">
    <source>
        <dbReference type="ARBA" id="ARBA00023224"/>
    </source>
</evidence>
<dbReference type="CDD" id="cd11386">
    <property type="entry name" value="MCP_signal"/>
    <property type="match status" value="1"/>
</dbReference>
<dbReference type="PANTHER" id="PTHR43531">
    <property type="entry name" value="PROTEIN ICFG"/>
    <property type="match status" value="1"/>
</dbReference>
<feature type="domain" description="Methyl-accepting transducer" evidence="8">
    <location>
        <begin position="270"/>
        <end position="499"/>
    </location>
</feature>
<dbReference type="InterPro" id="IPR003660">
    <property type="entry name" value="HAMP_dom"/>
</dbReference>
<dbReference type="PROSITE" id="PS00538">
    <property type="entry name" value="CHEMOTAXIS_TRANSDUC_1"/>
    <property type="match status" value="1"/>
</dbReference>
<evidence type="ECO:0000259" key="8">
    <source>
        <dbReference type="PROSITE" id="PS50111"/>
    </source>
</evidence>
<evidence type="ECO:0000256" key="6">
    <source>
        <dbReference type="PROSITE-ProRule" id="PRU00284"/>
    </source>
</evidence>
<dbReference type="Gene3D" id="1.10.287.950">
    <property type="entry name" value="Methyl-accepting chemotaxis protein"/>
    <property type="match status" value="1"/>
</dbReference>
<keyword evidence="7" id="KW-0472">Membrane</keyword>
<protein>
    <submittedName>
        <fullName evidence="10">Methyl-accepting chemotaxis protein</fullName>
    </submittedName>
</protein>
<dbReference type="Pfam" id="PF12729">
    <property type="entry name" value="4HB_MCP_1"/>
    <property type="match status" value="1"/>
</dbReference>
<dbReference type="Pfam" id="PF00015">
    <property type="entry name" value="MCPsignal"/>
    <property type="match status" value="1"/>
</dbReference>
<name>A0A2V2BCN9_9GAMM</name>
<evidence type="ECO:0000313" key="11">
    <source>
        <dbReference type="Proteomes" id="UP000245981"/>
    </source>
</evidence>
<comment type="similarity">
    <text evidence="5">Belongs to the methyl-accepting chemotaxis (MCP) protein family.</text>
</comment>
<dbReference type="PROSITE" id="PS50111">
    <property type="entry name" value="CHEMOTAXIS_TRANSDUC_2"/>
    <property type="match status" value="1"/>
</dbReference>
<keyword evidence="4 6" id="KW-0807">Transducer</keyword>
<accession>A0A2V2BCN9</accession>
<reference evidence="10 11" key="1">
    <citation type="submission" date="2018-05" db="EMBL/GenBank/DDBJ databases">
        <title>Genomic Encyclopedia of Type Strains, Phase IV (KMG-V): Genome sequencing to study the core and pangenomes of soil and plant-associated prokaryotes.</title>
        <authorList>
            <person name="Whitman W."/>
        </authorList>
    </citation>
    <scope>NUCLEOTIDE SEQUENCE [LARGE SCALE GENOMIC DNA]</scope>
    <source>
        <strain evidence="10 11">PNA 200-10</strain>
    </source>
</reference>
<dbReference type="InterPro" id="IPR004090">
    <property type="entry name" value="Chemotax_Me-accpt_rcpt"/>
</dbReference>
<dbReference type="InterPro" id="IPR024478">
    <property type="entry name" value="HlyB_4HB_MCP"/>
</dbReference>
<comment type="subcellular location">
    <subcellularLocation>
        <location evidence="1">Membrane</location>
    </subcellularLocation>
</comment>
<evidence type="ECO:0000313" key="10">
    <source>
        <dbReference type="EMBL" id="PWK94654.1"/>
    </source>
</evidence>
<dbReference type="SUPFAM" id="SSF58104">
    <property type="entry name" value="Methyl-accepting chemotaxis protein (MCP) signaling domain"/>
    <property type="match status" value="1"/>
</dbReference>
<dbReference type="FunFam" id="1.10.287.950:FF:000001">
    <property type="entry name" value="Methyl-accepting chemotaxis sensory transducer"/>
    <property type="match status" value="1"/>
</dbReference>
<dbReference type="AlphaFoldDB" id="A0A2V2BCN9"/>
<dbReference type="InterPro" id="IPR004091">
    <property type="entry name" value="Chemotax_Me-accpt_rcpt_Me-site"/>
</dbReference>
<dbReference type="GO" id="GO:0006935">
    <property type="term" value="P:chemotaxis"/>
    <property type="evidence" value="ECO:0007669"/>
    <property type="project" value="UniProtKB-KW"/>
</dbReference>
<evidence type="ECO:0000256" key="3">
    <source>
        <dbReference type="ARBA" id="ARBA00022500"/>
    </source>
</evidence>
<keyword evidence="3" id="KW-0145">Chemotaxis</keyword>
<dbReference type="InterPro" id="IPR004089">
    <property type="entry name" value="MCPsignal_dom"/>
</dbReference>
<dbReference type="GO" id="GO:0007165">
    <property type="term" value="P:signal transduction"/>
    <property type="evidence" value="ECO:0007669"/>
    <property type="project" value="UniProtKB-KW"/>
</dbReference>
<sequence>MKISTRLIAGFGLLIVLLTLCTGTALRSLHHAREGMDDAVNIKMKKYQLAQAMFGENRDIAIAVRNVIMFSDPALMKPEVERINKQKALFFANRQALADIMKTDSTPAGRETYRRIIDAEGPTFAAVDKGLQLGLANLDQQAVDYLIRDLRPVQGKLLAALKDMAEIQERNSQVAVEQNSRATDRASLILMLLTGASVLVAAGACFVVIRILMRQLGGEPAQAQALAATIAAGDLTSPVTLRRNDTTSLLASLDSMQARLRGLVTQIKDTSASVALAADEIAQGNTELSSRTEEQAAALQETAASMEQLTATVKSNTAGAQQTAESARSTAQMAHAGGSDVERMSVTMQDISVSATKVRDITAVIEGIAFQTNILALNAAVEAARAGEEGRGFAVVAGEVRTLAQRSATAAKDIKVLIEQAVEQIESGVTVAASTGHSIRKVVGLVGELAEAMDTISIASSEQMQGISQVSVAVSQMDGVTQNNAALVEESSSASQSLSEQAHALRGMVEAFRV</sequence>
<dbReference type="PANTHER" id="PTHR43531:SF14">
    <property type="entry name" value="METHYL-ACCEPTING CHEMOTAXIS PROTEIN I-RELATED"/>
    <property type="match status" value="1"/>
</dbReference>